<dbReference type="Pfam" id="PF07498">
    <property type="entry name" value="Rho_N"/>
    <property type="match status" value="1"/>
</dbReference>
<dbReference type="SMART" id="SM00959">
    <property type="entry name" value="Rho_N"/>
    <property type="match status" value="1"/>
</dbReference>
<dbReference type="Proteomes" id="UP000256970">
    <property type="component" value="Unassembled WGS sequence"/>
</dbReference>
<evidence type="ECO:0000313" key="4">
    <source>
        <dbReference type="EMBL" id="SZX59815.1"/>
    </source>
</evidence>
<reference evidence="4 5" key="1">
    <citation type="submission" date="2016-10" db="EMBL/GenBank/DDBJ databases">
        <authorList>
            <person name="Cai Z."/>
        </authorList>
    </citation>
    <scope>NUCLEOTIDE SEQUENCE [LARGE SCALE GENOMIC DNA]</scope>
</reference>
<feature type="compositionally biased region" description="Basic and acidic residues" evidence="2">
    <location>
        <begin position="243"/>
        <end position="259"/>
    </location>
</feature>
<evidence type="ECO:0000256" key="1">
    <source>
        <dbReference type="ARBA" id="ARBA00022553"/>
    </source>
</evidence>
<accession>A0A383V2P4</accession>
<dbReference type="GO" id="GO:0016973">
    <property type="term" value="P:poly(A)+ mRNA export from nucleus"/>
    <property type="evidence" value="ECO:0007669"/>
    <property type="project" value="TreeGrafter"/>
</dbReference>
<dbReference type="PANTHER" id="PTHR46551:SF1">
    <property type="entry name" value="SAP DOMAIN-CONTAINING RIBONUCLEOPROTEIN"/>
    <property type="match status" value="1"/>
</dbReference>
<feature type="compositionally biased region" description="Basic and acidic residues" evidence="2">
    <location>
        <begin position="215"/>
        <end position="224"/>
    </location>
</feature>
<dbReference type="GO" id="GO:0005634">
    <property type="term" value="C:nucleus"/>
    <property type="evidence" value="ECO:0007669"/>
    <property type="project" value="TreeGrafter"/>
</dbReference>
<evidence type="ECO:0000256" key="2">
    <source>
        <dbReference type="SAM" id="MobiDB-lite"/>
    </source>
</evidence>
<dbReference type="GO" id="GO:0006353">
    <property type="term" value="P:DNA-templated transcription termination"/>
    <property type="evidence" value="ECO:0007669"/>
    <property type="project" value="InterPro"/>
</dbReference>
<dbReference type="EMBL" id="FNXT01000027">
    <property type="protein sequence ID" value="SZX59815.1"/>
    <property type="molecule type" value="Genomic_DNA"/>
</dbReference>
<dbReference type="PANTHER" id="PTHR46551">
    <property type="entry name" value="SAP DOMAIN-CONTAINING RIBONUCLEOPROTEIN"/>
    <property type="match status" value="1"/>
</dbReference>
<dbReference type="InterPro" id="IPR036361">
    <property type="entry name" value="SAP_dom_sf"/>
</dbReference>
<feature type="compositionally biased region" description="Low complexity" evidence="2">
    <location>
        <begin position="63"/>
        <end position="73"/>
    </location>
</feature>
<feature type="region of interest" description="Disordered" evidence="2">
    <location>
        <begin position="49"/>
        <end position="73"/>
    </location>
</feature>
<name>A0A383V2P4_TETOB</name>
<keyword evidence="5" id="KW-1185">Reference proteome</keyword>
<organism evidence="4 5">
    <name type="scientific">Tetradesmus obliquus</name>
    <name type="common">Green alga</name>
    <name type="synonym">Acutodesmus obliquus</name>
    <dbReference type="NCBI Taxonomy" id="3088"/>
    <lineage>
        <taxon>Eukaryota</taxon>
        <taxon>Viridiplantae</taxon>
        <taxon>Chlorophyta</taxon>
        <taxon>core chlorophytes</taxon>
        <taxon>Chlorophyceae</taxon>
        <taxon>CS clade</taxon>
        <taxon>Sphaeropleales</taxon>
        <taxon>Scenedesmaceae</taxon>
        <taxon>Tetradesmus</taxon>
    </lineage>
</organism>
<feature type="domain" description="Rho termination factor-like N-terminal" evidence="3">
    <location>
        <begin position="7"/>
        <end position="46"/>
    </location>
</feature>
<dbReference type="Gene3D" id="1.10.720.30">
    <property type="entry name" value="SAP domain"/>
    <property type="match status" value="1"/>
</dbReference>
<gene>
    <name evidence="4" type="ORF">BQ4739_LOCUS422</name>
</gene>
<dbReference type="InterPro" id="IPR011112">
    <property type="entry name" value="Rho-like_N"/>
</dbReference>
<feature type="region of interest" description="Disordered" evidence="2">
    <location>
        <begin position="191"/>
        <end position="259"/>
    </location>
</feature>
<proteinExistence type="predicted"/>
<keyword evidence="1" id="KW-0597">Phosphoprotein</keyword>
<feature type="compositionally biased region" description="Acidic residues" evidence="2">
    <location>
        <begin position="51"/>
        <end position="62"/>
    </location>
</feature>
<feature type="compositionally biased region" description="Basic and acidic residues" evidence="2">
    <location>
        <begin position="191"/>
        <end position="207"/>
    </location>
</feature>
<evidence type="ECO:0000259" key="3">
    <source>
        <dbReference type="SMART" id="SM00959"/>
    </source>
</evidence>
<sequence>MVYTEAELKAKTVKDLKEIAKELGAAATGKKDELVAAILAVSADPAAADDAGLEDELEEPAAEEAAAPAAGADAAAASGKHASIVFALEGKKVEEKKANIVGVKALSDAERAQLRAAKFGIKPAAGTAAAAPAAKAVGGGKAADKTLEEQVKVLERGIKYGTCSEADKAKLEKLRKQLEAQKEKQRLALDKVELTDPDKMAAREKKFGKPLTAGKDPKDPELLKKRAAKFGKPIAAPASAADDDARKKARLERFAKEKK</sequence>
<dbReference type="AlphaFoldDB" id="A0A383V2P4"/>
<protein>
    <recommendedName>
        <fullName evidence="3">Rho termination factor-like N-terminal domain-containing protein</fullName>
    </recommendedName>
</protein>
<dbReference type="InterPro" id="IPR052240">
    <property type="entry name" value="SAP_domain_ribonucleoprotein"/>
</dbReference>
<dbReference type="STRING" id="3088.A0A383V2P4"/>
<evidence type="ECO:0000313" key="5">
    <source>
        <dbReference type="Proteomes" id="UP000256970"/>
    </source>
</evidence>